<evidence type="ECO:0000256" key="4">
    <source>
        <dbReference type="ARBA" id="ARBA00023002"/>
    </source>
</evidence>
<feature type="domain" description="Amine oxidase" evidence="8">
    <location>
        <begin position="26"/>
        <end position="472"/>
    </location>
</feature>
<evidence type="ECO:0000256" key="7">
    <source>
        <dbReference type="RuleBase" id="RU362067"/>
    </source>
</evidence>
<dbReference type="Proteomes" id="UP000887566">
    <property type="component" value="Unplaced"/>
</dbReference>
<feature type="binding site" evidence="6">
    <location>
        <position position="27"/>
    </location>
    <ligand>
        <name>FAD</name>
        <dbReference type="ChEBI" id="CHEBI:57692"/>
    </ligand>
</feature>
<dbReference type="InterPro" id="IPR050703">
    <property type="entry name" value="Flavin_MAO"/>
</dbReference>
<proteinExistence type="inferred from homology"/>
<evidence type="ECO:0000256" key="2">
    <source>
        <dbReference type="ARBA" id="ARBA00004362"/>
    </source>
</evidence>
<evidence type="ECO:0000256" key="6">
    <source>
        <dbReference type="PIRSR" id="PIRSR601613-1"/>
    </source>
</evidence>
<feature type="binding site" evidence="6">
    <location>
        <begin position="48"/>
        <end position="49"/>
    </location>
    <ligand>
        <name>FAD</name>
        <dbReference type="ChEBI" id="CHEBI:57692"/>
    </ligand>
</feature>
<keyword evidence="7" id="KW-0285">Flavoprotein</keyword>
<comment type="catalytic activity">
    <reaction evidence="5">
        <text>a secondary aliphatic amine + O2 + H2O = a primary amine + an aldehyde + H2O2</text>
        <dbReference type="Rhea" id="RHEA:26414"/>
        <dbReference type="ChEBI" id="CHEBI:15377"/>
        <dbReference type="ChEBI" id="CHEBI:15379"/>
        <dbReference type="ChEBI" id="CHEBI:16240"/>
        <dbReference type="ChEBI" id="CHEBI:17478"/>
        <dbReference type="ChEBI" id="CHEBI:58855"/>
        <dbReference type="ChEBI" id="CHEBI:65296"/>
        <dbReference type="EC" id="1.4.3.4"/>
    </reaction>
</comment>
<dbReference type="InterPro" id="IPR036188">
    <property type="entry name" value="FAD/NAD-bd_sf"/>
</dbReference>
<dbReference type="SUPFAM" id="SSF51905">
    <property type="entry name" value="FAD/NAD(P)-binding domain"/>
    <property type="match status" value="1"/>
</dbReference>
<evidence type="ECO:0000313" key="9">
    <source>
        <dbReference type="Proteomes" id="UP000887566"/>
    </source>
</evidence>
<name>A0A914WJG4_9BILA</name>
<feature type="binding site" evidence="6">
    <location>
        <position position="366"/>
    </location>
    <ligand>
        <name>substrate</name>
    </ligand>
</feature>
<dbReference type="InterPro" id="IPR002937">
    <property type="entry name" value="Amino_oxidase"/>
</dbReference>
<dbReference type="WBParaSite" id="PSAMB.scaffold429size51612.g5610.t1">
    <property type="protein sequence ID" value="PSAMB.scaffold429size51612.g5610.t1"/>
    <property type="gene ID" value="PSAMB.scaffold429size51612.g5610"/>
</dbReference>
<evidence type="ECO:0000259" key="8">
    <source>
        <dbReference type="Pfam" id="PF01593"/>
    </source>
</evidence>
<protein>
    <recommendedName>
        <fullName evidence="7">Amine oxidase</fullName>
        <ecNumber evidence="7">1.4.3.-</ecNumber>
    </recommendedName>
</protein>
<accession>A0A914WJG4</accession>
<dbReference type="PANTHER" id="PTHR43563">
    <property type="entry name" value="AMINE OXIDASE"/>
    <property type="match status" value="1"/>
</dbReference>
<comment type="similarity">
    <text evidence="3 7">Belongs to the flavin monoamine oxidase family.</text>
</comment>
<evidence type="ECO:0000313" key="10">
    <source>
        <dbReference type="WBParaSite" id="PSAMB.scaffold429size51612.g5610.t1"/>
    </source>
</evidence>
<dbReference type="PRINTS" id="PR00757">
    <property type="entry name" value="AMINEOXDASEF"/>
</dbReference>
<dbReference type="EC" id="1.4.3.-" evidence="7"/>
<comment type="subcellular location">
    <subcellularLocation>
        <location evidence="2">Mitochondrion outer membrane</location>
        <topology evidence="2">Single-pass type IV membrane protein</topology>
        <orientation evidence="2">Cytoplasmic side</orientation>
    </subcellularLocation>
</comment>
<evidence type="ECO:0000256" key="3">
    <source>
        <dbReference type="ARBA" id="ARBA00005995"/>
    </source>
</evidence>
<keyword evidence="9" id="KW-1185">Reference proteome</keyword>
<dbReference type="InterPro" id="IPR001613">
    <property type="entry name" value="Flavin_amine_oxidase"/>
</dbReference>
<evidence type="ECO:0000256" key="5">
    <source>
        <dbReference type="ARBA" id="ARBA00048448"/>
    </source>
</evidence>
<dbReference type="GO" id="GO:0005741">
    <property type="term" value="C:mitochondrial outer membrane"/>
    <property type="evidence" value="ECO:0007669"/>
    <property type="project" value="UniProtKB-SubCell"/>
</dbReference>
<keyword evidence="4 7" id="KW-0560">Oxidoreductase</keyword>
<feature type="binding site" evidence="6">
    <location>
        <position position="448"/>
    </location>
    <ligand>
        <name>FAD</name>
        <dbReference type="ChEBI" id="CHEBI:57692"/>
    </ligand>
</feature>
<dbReference type="AlphaFoldDB" id="A0A914WJG4"/>
<reference evidence="10" key="1">
    <citation type="submission" date="2022-11" db="UniProtKB">
        <authorList>
            <consortium name="WormBaseParasite"/>
        </authorList>
    </citation>
    <scope>IDENTIFICATION</scope>
</reference>
<dbReference type="SUPFAM" id="SSF54373">
    <property type="entry name" value="FAD-linked reductases, C-terminal domain"/>
    <property type="match status" value="1"/>
</dbReference>
<dbReference type="GO" id="GO:0008131">
    <property type="term" value="F:primary methylamine oxidase activity"/>
    <property type="evidence" value="ECO:0007669"/>
    <property type="project" value="UniProtKB-ARBA"/>
</dbReference>
<dbReference type="Gene3D" id="3.50.50.60">
    <property type="entry name" value="FAD/NAD(P)-binding domain"/>
    <property type="match status" value="1"/>
</dbReference>
<comment type="cofactor">
    <cofactor evidence="1 7">
        <name>FAD</name>
        <dbReference type="ChEBI" id="CHEBI:57692"/>
    </cofactor>
</comment>
<dbReference type="GO" id="GO:0097621">
    <property type="term" value="F:monoamine oxidase activity"/>
    <property type="evidence" value="ECO:0007669"/>
    <property type="project" value="UniProtKB-EC"/>
</dbReference>
<sequence>MLILLSYRTYALPTPEYDVTVVGAGISGLAAAYELKKKQPDIRVVVLEARDRVGGRTYSVNMRAANQIIERFDLGGQWLHSSQWQIVNLLAELGVPTFPQYAAGSRVTQFPPSNKITQIDSRPGTFTQIQQSDIQRIEALLADVDFEGALTNDARYDFWNRTTVSAAMNNMNLSQETVDSIDGLLASHFDSSSQDMSMLFFLMALKSTGMRLTVMLSAVPNGRRIAGGSQTLADRLSNSIDVRLEQEAVRVAIESNIVTVTTRQGHQFTSKKVIMAVPPVIASEIIFSPPLPQQKMALLRDLRPRGDDIKFVATYQSAFWRAANMTGNVQYRADDKRGIQANYEPISDVVTFDTTSAFNSPALVGYYIPSREYEPEEARKRAVLNIMARLLGNDMARNPIDYREMRWDSSVPFNKGGAGTLGTGQVPHNYAALLRAPSNGHIFWAGTETATEWTSYMNGAVQAGQRAAAEVLQQSQTFSADPIKTLLSLPCSLFGVLCSTSNAS</sequence>
<keyword evidence="7" id="KW-0274">FAD</keyword>
<organism evidence="9 10">
    <name type="scientific">Plectus sambesii</name>
    <dbReference type="NCBI Taxonomy" id="2011161"/>
    <lineage>
        <taxon>Eukaryota</taxon>
        <taxon>Metazoa</taxon>
        <taxon>Ecdysozoa</taxon>
        <taxon>Nematoda</taxon>
        <taxon>Chromadorea</taxon>
        <taxon>Plectida</taxon>
        <taxon>Plectina</taxon>
        <taxon>Plectoidea</taxon>
        <taxon>Plectidae</taxon>
        <taxon>Plectus</taxon>
    </lineage>
</organism>
<evidence type="ECO:0000256" key="1">
    <source>
        <dbReference type="ARBA" id="ARBA00001974"/>
    </source>
</evidence>
<dbReference type="Pfam" id="PF01593">
    <property type="entry name" value="Amino_oxidase"/>
    <property type="match status" value="1"/>
</dbReference>
<dbReference type="PANTHER" id="PTHR43563:SF14">
    <property type="entry name" value="AMINE OXIDASE"/>
    <property type="match status" value="1"/>
</dbReference>